<evidence type="ECO:0000256" key="3">
    <source>
        <dbReference type="ARBA" id="ARBA00023242"/>
    </source>
</evidence>
<organism evidence="6 7">
    <name type="scientific">Liquidambar formosana</name>
    <name type="common">Formosan gum</name>
    <dbReference type="NCBI Taxonomy" id="63359"/>
    <lineage>
        <taxon>Eukaryota</taxon>
        <taxon>Viridiplantae</taxon>
        <taxon>Streptophyta</taxon>
        <taxon>Embryophyta</taxon>
        <taxon>Tracheophyta</taxon>
        <taxon>Spermatophyta</taxon>
        <taxon>Magnoliopsida</taxon>
        <taxon>eudicotyledons</taxon>
        <taxon>Gunneridae</taxon>
        <taxon>Pentapetalae</taxon>
        <taxon>Saxifragales</taxon>
        <taxon>Altingiaceae</taxon>
        <taxon>Liquidambar</taxon>
    </lineage>
</organism>
<comment type="caution">
    <text evidence="6">The sequence shown here is derived from an EMBL/GenBank/DDBJ whole genome shotgun (WGS) entry which is preliminary data.</text>
</comment>
<dbReference type="PANTHER" id="PTHR22952">
    <property type="entry name" value="CAMP-RESPONSE ELEMENT BINDING PROTEIN-RELATED"/>
    <property type="match status" value="1"/>
</dbReference>
<feature type="coiled-coil region" evidence="4">
    <location>
        <begin position="121"/>
        <end position="148"/>
    </location>
</feature>
<dbReference type="CDD" id="cd14707">
    <property type="entry name" value="bZIP_plant_BZIP46"/>
    <property type="match status" value="1"/>
</dbReference>
<dbReference type="PROSITE" id="PS50217">
    <property type="entry name" value="BZIP"/>
    <property type="match status" value="1"/>
</dbReference>
<evidence type="ECO:0000256" key="1">
    <source>
        <dbReference type="ARBA" id="ARBA00004123"/>
    </source>
</evidence>
<keyword evidence="4" id="KW-0175">Coiled coil</keyword>
<keyword evidence="2" id="KW-0238">DNA-binding</keyword>
<keyword evidence="7" id="KW-1185">Reference proteome</keyword>
<proteinExistence type="predicted"/>
<sequence length="174" mass="19621">MKILSESQENWMRMKRQRGLDGESMDISKWSGSSHFQMNGVANVVESIGSASFGVGYGGGDGYRYYRNYPYGPYSTNGFGVKNANEVSVQRTVGLDGMETPASEKVRRRMIKNRESAARSRARKLAHNAQLQIEIMELKKENELLRRVMKVLSVTVRTKSENMPTSSRAFSEPL</sequence>
<evidence type="ECO:0000256" key="2">
    <source>
        <dbReference type="ARBA" id="ARBA00023125"/>
    </source>
</evidence>
<dbReference type="GO" id="GO:0005634">
    <property type="term" value="C:nucleus"/>
    <property type="evidence" value="ECO:0007669"/>
    <property type="project" value="UniProtKB-SubCell"/>
</dbReference>
<evidence type="ECO:0000259" key="5">
    <source>
        <dbReference type="PROSITE" id="PS50217"/>
    </source>
</evidence>
<dbReference type="GO" id="GO:0003677">
    <property type="term" value="F:DNA binding"/>
    <property type="evidence" value="ECO:0007669"/>
    <property type="project" value="UniProtKB-KW"/>
</dbReference>
<dbReference type="EMBL" id="JBBPBK010000015">
    <property type="protein sequence ID" value="KAK9269472.1"/>
    <property type="molecule type" value="Genomic_DNA"/>
</dbReference>
<dbReference type="InterPro" id="IPR004827">
    <property type="entry name" value="bZIP"/>
</dbReference>
<dbReference type="GO" id="GO:0003700">
    <property type="term" value="F:DNA-binding transcription factor activity"/>
    <property type="evidence" value="ECO:0007669"/>
    <property type="project" value="InterPro"/>
</dbReference>
<name>A0AAP0R440_LIQFO</name>
<dbReference type="SUPFAM" id="SSF57959">
    <property type="entry name" value="Leucine zipper domain"/>
    <property type="match status" value="1"/>
</dbReference>
<evidence type="ECO:0000313" key="6">
    <source>
        <dbReference type="EMBL" id="KAK9269472.1"/>
    </source>
</evidence>
<dbReference type="PANTHER" id="PTHR22952:SF408">
    <property type="entry name" value="BZIP DOMAIN-CONTAINING PROTEIN"/>
    <property type="match status" value="1"/>
</dbReference>
<dbReference type="AlphaFoldDB" id="A0AAP0R440"/>
<dbReference type="InterPro" id="IPR043452">
    <property type="entry name" value="BZIP46-like"/>
</dbReference>
<gene>
    <name evidence="6" type="ORF">L1049_001247</name>
</gene>
<evidence type="ECO:0000256" key="4">
    <source>
        <dbReference type="SAM" id="Coils"/>
    </source>
</evidence>
<dbReference type="PROSITE" id="PS00036">
    <property type="entry name" value="BZIP_BASIC"/>
    <property type="match status" value="1"/>
</dbReference>
<feature type="domain" description="BZIP" evidence="5">
    <location>
        <begin position="103"/>
        <end position="153"/>
    </location>
</feature>
<comment type="subcellular location">
    <subcellularLocation>
        <location evidence="1">Nucleus</location>
    </subcellularLocation>
</comment>
<dbReference type="GO" id="GO:0045893">
    <property type="term" value="P:positive regulation of DNA-templated transcription"/>
    <property type="evidence" value="ECO:0007669"/>
    <property type="project" value="InterPro"/>
</dbReference>
<accession>A0AAP0R440</accession>
<dbReference type="Gene3D" id="1.20.5.170">
    <property type="match status" value="1"/>
</dbReference>
<keyword evidence="3" id="KW-0539">Nucleus</keyword>
<dbReference type="Proteomes" id="UP001415857">
    <property type="component" value="Unassembled WGS sequence"/>
</dbReference>
<evidence type="ECO:0000313" key="7">
    <source>
        <dbReference type="Proteomes" id="UP001415857"/>
    </source>
</evidence>
<dbReference type="InterPro" id="IPR046347">
    <property type="entry name" value="bZIP_sf"/>
</dbReference>
<reference evidence="6 7" key="1">
    <citation type="journal article" date="2024" name="Plant J.">
        <title>Genome sequences and population genomics reveal climatic adaptation and genomic divergence between two closely related sweetgum species.</title>
        <authorList>
            <person name="Xu W.Q."/>
            <person name="Ren C.Q."/>
            <person name="Zhang X.Y."/>
            <person name="Comes H.P."/>
            <person name="Liu X.H."/>
            <person name="Li Y.G."/>
            <person name="Kettle C.J."/>
            <person name="Jalonen R."/>
            <person name="Gaisberger H."/>
            <person name="Ma Y.Z."/>
            <person name="Qiu Y.X."/>
        </authorList>
    </citation>
    <scope>NUCLEOTIDE SEQUENCE [LARGE SCALE GENOMIC DNA]</scope>
    <source>
        <strain evidence="6">Hangzhou</strain>
    </source>
</reference>
<dbReference type="SMART" id="SM00338">
    <property type="entry name" value="BRLZ"/>
    <property type="match status" value="1"/>
</dbReference>
<protein>
    <recommendedName>
        <fullName evidence="5">BZIP domain-containing protein</fullName>
    </recommendedName>
</protein>
<dbReference type="Pfam" id="PF07716">
    <property type="entry name" value="bZIP_2"/>
    <property type="match status" value="1"/>
</dbReference>